<dbReference type="EMBL" id="CP075371">
    <property type="protein sequence ID" value="QVT80323.1"/>
    <property type="molecule type" value="Genomic_DNA"/>
</dbReference>
<keyword evidence="2" id="KW-0812">Transmembrane</keyword>
<keyword evidence="2" id="KW-1133">Transmembrane helix</keyword>
<feature type="compositionally biased region" description="Low complexity" evidence="1">
    <location>
        <begin position="112"/>
        <end position="122"/>
    </location>
</feature>
<gene>
    <name evidence="3" type="ORF">ENKNEFLB_02718</name>
</gene>
<proteinExistence type="predicted"/>
<feature type="transmembrane region" description="Helical" evidence="2">
    <location>
        <begin position="6"/>
        <end position="25"/>
    </location>
</feature>
<evidence type="ECO:0000313" key="3">
    <source>
        <dbReference type="EMBL" id="QVT80323.1"/>
    </source>
</evidence>
<evidence type="ECO:0008006" key="5">
    <source>
        <dbReference type="Google" id="ProtNLM"/>
    </source>
</evidence>
<evidence type="ECO:0000256" key="1">
    <source>
        <dbReference type="SAM" id="MobiDB-lite"/>
    </source>
</evidence>
<accession>A0ABX8EIH3</accession>
<feature type="transmembrane region" description="Helical" evidence="2">
    <location>
        <begin position="75"/>
        <end position="96"/>
    </location>
</feature>
<dbReference type="RefSeq" id="WP_214055888.1">
    <property type="nucleotide sequence ID" value="NZ_CP075371.1"/>
</dbReference>
<organism evidence="3 4">
    <name type="scientific">Nocardioides aquaticus</name>
    <dbReference type="NCBI Taxonomy" id="160826"/>
    <lineage>
        <taxon>Bacteria</taxon>
        <taxon>Bacillati</taxon>
        <taxon>Actinomycetota</taxon>
        <taxon>Actinomycetes</taxon>
        <taxon>Propionibacteriales</taxon>
        <taxon>Nocardioidaceae</taxon>
        <taxon>Nocardioides</taxon>
    </lineage>
</organism>
<evidence type="ECO:0000313" key="4">
    <source>
        <dbReference type="Proteomes" id="UP000679307"/>
    </source>
</evidence>
<reference evidence="3 4" key="1">
    <citation type="submission" date="2021-05" db="EMBL/GenBank/DDBJ databases">
        <title>Complete genome of Nocardioides aquaticus KCTC 9944T isolated from meromictic and hypersaline Ekho Lake, Antarctica.</title>
        <authorList>
            <person name="Hwang K."/>
            <person name="Kim K.M."/>
            <person name="Choe H."/>
        </authorList>
    </citation>
    <scope>NUCLEOTIDE SEQUENCE [LARGE SCALE GENOMIC DNA]</scope>
    <source>
        <strain evidence="3 4">KCTC 9944</strain>
    </source>
</reference>
<feature type="compositionally biased region" description="Basic and acidic residues" evidence="1">
    <location>
        <begin position="123"/>
        <end position="136"/>
    </location>
</feature>
<feature type="transmembrane region" description="Helical" evidence="2">
    <location>
        <begin position="32"/>
        <end position="49"/>
    </location>
</feature>
<name>A0ABX8EIH3_9ACTN</name>
<keyword evidence="4" id="KW-1185">Reference proteome</keyword>
<keyword evidence="2" id="KW-0472">Membrane</keyword>
<evidence type="ECO:0000256" key="2">
    <source>
        <dbReference type="SAM" id="Phobius"/>
    </source>
</evidence>
<feature type="region of interest" description="Disordered" evidence="1">
    <location>
        <begin position="112"/>
        <end position="142"/>
    </location>
</feature>
<protein>
    <recommendedName>
        <fullName evidence="5">Cellulose synthase</fullName>
    </recommendedName>
</protein>
<sequence>MDNATWLALTVTLTLVGAVATWVAYRRRGLPAAMLAAGVTVLVPAAYLTRTLRMLTEVADAVAGWATSMVLSPTVWTGIVLAGIGALLIAGSRALAARGVGARRRGVPLGATAPTGAAAAPAGRERPQVRAGRKAEPAAAEDDDLADIEALLKRRGIS</sequence>
<dbReference type="Proteomes" id="UP000679307">
    <property type="component" value="Chromosome"/>
</dbReference>